<dbReference type="EMBL" id="RRZR01000020">
    <property type="protein sequence ID" value="RRR44605.1"/>
    <property type="molecule type" value="Genomic_DNA"/>
</dbReference>
<protein>
    <submittedName>
        <fullName evidence="1">Alpha/beta hydrolase</fullName>
    </submittedName>
</protein>
<organism evidence="1 2">
    <name type="scientific">Mycolicibacter terrae</name>
    <dbReference type="NCBI Taxonomy" id="1788"/>
    <lineage>
        <taxon>Bacteria</taxon>
        <taxon>Bacillati</taxon>
        <taxon>Actinomycetota</taxon>
        <taxon>Actinomycetes</taxon>
        <taxon>Mycobacteriales</taxon>
        <taxon>Mycobacteriaceae</taxon>
        <taxon>Mycolicibacter</taxon>
    </lineage>
</organism>
<keyword evidence="2" id="KW-1185">Reference proteome</keyword>
<proteinExistence type="predicted"/>
<sequence>MAGVCPDAAPGRESTGPAVSDPFDNHADLTVCGGPVRCYRGGESGLPVLLLHGAMLDTAQGVWRRVAPALAADYRVHLIDLPRHGASRPWHGVLDDAFFRRFLADLLDTLELPQAALVGLSLGAGIATGFALEHPQRVSAVVAVGPGGLGAKRPAQFLTWLAMRTPGLLRAATWYLARSPSAIRRSMIANLVAGEHTPDFDAIIAAAVREARAKHRYGEKALDDWQIAAYGPTAMRLNLLPELPRLSVPTLWVRGAEDPLVGIAELATAHAAAPNSRLVTIAGAGHIVTYDRPDEFTRLVREFLESVP</sequence>
<reference evidence="1" key="1">
    <citation type="submission" date="2018-11" db="EMBL/GenBank/DDBJ databases">
        <authorList>
            <person name="Sattar A."/>
            <person name="Zunita Z."/>
            <person name="Jalila A."/>
            <person name="Saleha A.A."/>
        </authorList>
    </citation>
    <scope>NUCLEOTIDE SEQUENCE</scope>
    <source>
        <strain evidence="1">F12-74</strain>
    </source>
</reference>
<evidence type="ECO:0000313" key="2">
    <source>
        <dbReference type="Proteomes" id="UP000268891"/>
    </source>
</evidence>
<comment type="caution">
    <text evidence="1">The sequence shown here is derived from an EMBL/GenBank/DDBJ whole genome shotgun (WGS) entry which is preliminary data.</text>
</comment>
<accession>A0ACD2EMY5</accession>
<evidence type="ECO:0000313" key="1">
    <source>
        <dbReference type="EMBL" id="RRR44605.1"/>
    </source>
</evidence>
<name>A0ACD2EMY5_9MYCO</name>
<keyword evidence="1" id="KW-0378">Hydrolase</keyword>
<gene>
    <name evidence="1" type="ORF">EHH44_11205</name>
</gene>
<dbReference type="Proteomes" id="UP000268891">
    <property type="component" value="Unassembled WGS sequence"/>
</dbReference>